<dbReference type="Pfam" id="PF05016">
    <property type="entry name" value="ParE_toxin"/>
    <property type="match status" value="1"/>
</dbReference>
<evidence type="ECO:0000313" key="2">
    <source>
        <dbReference type="EMBL" id="MCE2596354.1"/>
    </source>
</evidence>
<dbReference type="Gene3D" id="3.30.2310.20">
    <property type="entry name" value="RelE-like"/>
    <property type="match status" value="1"/>
</dbReference>
<accession>A0ABS8WBG0</accession>
<dbReference type="EMBL" id="JAIMJA010000018">
    <property type="protein sequence ID" value="MCE2596354.1"/>
    <property type="molecule type" value="Genomic_DNA"/>
</dbReference>
<dbReference type="InterPro" id="IPR035093">
    <property type="entry name" value="RelE/ParE_toxin_dom_sf"/>
</dbReference>
<dbReference type="RefSeq" id="WP_233053998.1">
    <property type="nucleotide sequence ID" value="NZ_JAIMJA010000018.1"/>
</dbReference>
<evidence type="ECO:0000256" key="1">
    <source>
        <dbReference type="ARBA" id="ARBA00022649"/>
    </source>
</evidence>
<evidence type="ECO:0000313" key="3">
    <source>
        <dbReference type="Proteomes" id="UP001201273"/>
    </source>
</evidence>
<keyword evidence="3" id="KW-1185">Reference proteome</keyword>
<reference evidence="2 3" key="1">
    <citation type="journal article" date="2022" name="Environ. Microbiol. Rep.">
        <title>Eco-phylogenetic analyses reveal divergent evolution of vitamin B12 metabolism in the marine bacterial family 'Psychromonadaceae'.</title>
        <authorList>
            <person name="Jin X."/>
            <person name="Yang Y."/>
            <person name="Cao H."/>
            <person name="Gao B."/>
            <person name="Zhao Z."/>
        </authorList>
    </citation>
    <scope>NUCLEOTIDE SEQUENCE [LARGE SCALE GENOMIC DNA]</scope>
    <source>
        <strain evidence="2 3">MKS20</strain>
    </source>
</reference>
<organism evidence="2 3">
    <name type="scientific">Motilimonas cestriensis</name>
    <dbReference type="NCBI Taxonomy" id="2742685"/>
    <lineage>
        <taxon>Bacteria</taxon>
        <taxon>Pseudomonadati</taxon>
        <taxon>Pseudomonadota</taxon>
        <taxon>Gammaproteobacteria</taxon>
        <taxon>Alteromonadales</taxon>
        <taxon>Alteromonadales genera incertae sedis</taxon>
        <taxon>Motilimonas</taxon>
    </lineage>
</organism>
<proteinExistence type="predicted"/>
<dbReference type="Proteomes" id="UP001201273">
    <property type="component" value="Unassembled WGS sequence"/>
</dbReference>
<sequence>MNDLAEYISISNQLAAKSLVKNIFDKVDRLETFPGSGKTPIELSNLSYREILVKPCRIFYKIEANKTYILYMMRQERALRKLLLIS</sequence>
<comment type="caution">
    <text evidence="2">The sequence shown here is derived from an EMBL/GenBank/DDBJ whole genome shotgun (WGS) entry which is preliminary data.</text>
</comment>
<name>A0ABS8WBG0_9GAMM</name>
<protein>
    <submittedName>
        <fullName evidence="2">Type II toxin-antitoxin system RelE/ParE family toxin</fullName>
    </submittedName>
</protein>
<dbReference type="InterPro" id="IPR007712">
    <property type="entry name" value="RelE/ParE_toxin"/>
</dbReference>
<gene>
    <name evidence="2" type="ORF">K6Y31_16255</name>
</gene>
<keyword evidence="1" id="KW-1277">Toxin-antitoxin system</keyword>